<dbReference type="FunFam" id="3.40.50.2000:FF:000038">
    <property type="entry name" value="UDP-GlucuronosylTransferase"/>
    <property type="match status" value="1"/>
</dbReference>
<feature type="transmembrane region" description="Helical" evidence="11">
    <location>
        <begin position="484"/>
        <end position="504"/>
    </location>
</feature>
<comment type="catalytic activity">
    <reaction evidence="10">
        <text>glucuronate acceptor + UDP-alpha-D-glucuronate = acceptor beta-D-glucuronoside + UDP + H(+)</text>
        <dbReference type="Rhea" id="RHEA:21032"/>
        <dbReference type="ChEBI" id="CHEBI:15378"/>
        <dbReference type="ChEBI" id="CHEBI:58052"/>
        <dbReference type="ChEBI" id="CHEBI:58223"/>
        <dbReference type="ChEBI" id="CHEBI:132367"/>
        <dbReference type="ChEBI" id="CHEBI:132368"/>
        <dbReference type="EC" id="2.4.1.17"/>
    </reaction>
</comment>
<dbReference type="PANTHER" id="PTHR48043">
    <property type="entry name" value="EG:EG0003.4 PROTEIN-RELATED"/>
    <property type="match status" value="1"/>
</dbReference>
<evidence type="ECO:0000256" key="6">
    <source>
        <dbReference type="ARBA" id="ARBA00022692"/>
    </source>
</evidence>
<comment type="similarity">
    <text evidence="2">Belongs to the UDP-glycosyltransferase family.</text>
</comment>
<dbReference type="Gene3D" id="3.40.50.2000">
    <property type="entry name" value="Glycogen Phosphorylase B"/>
    <property type="match status" value="1"/>
</dbReference>
<sequence>MYKLVFILLPLFVISNCYKILICNPKFGFSHVNFFGQIADILHDAGHDVTVLSVNMDLSIKHPGAYKAKIINYPADEEVVKIYSNRTYLNNLWETTDDSWTQLEGLDIWADTIYKQGLKLFGDTNLSTTMMNEKFDFAITEAFGHYFIGLFKIWKIEKYAVAASTAMLDTNYDEFGLSFPTSYVPTAMKYFSEDITFKERFINQIDHWSTILYTYLKWRKPTLYKEFNKRYGKGFFDPRHSLSQASYIFINSNPYFDFPGPKAPKMIEVGGIGVHDTKPLDDYWDEILSKREYNVIISFGTVMKSKLMPKKKREGILEVIKNMPHITFIWKYEEPNDGTNTDIGNLFLTKWFPQSDMLNDKRISLFITHGGAGSITEIAFRGVKTLAIPIMSDQFKNSKLIEKYKIGKVLNKNYLEDPEILKRYIEDILYSHEYSRNAKLLSNILKERPISSKELLIKHVEFACKYGRLPMLELPSIDMNFITYHNLDVILSIIGGILLVIYLLRKIYLNLITVKDYMIKKTQ</sequence>
<dbReference type="GO" id="GO:0016020">
    <property type="term" value="C:membrane"/>
    <property type="evidence" value="ECO:0007669"/>
    <property type="project" value="UniProtKB-SubCell"/>
</dbReference>
<dbReference type="WBParaSite" id="PTRK_0000940400.1">
    <property type="protein sequence ID" value="PTRK_0000940400.1"/>
    <property type="gene ID" value="PTRK_0000940400"/>
</dbReference>
<evidence type="ECO:0000256" key="7">
    <source>
        <dbReference type="ARBA" id="ARBA00022729"/>
    </source>
</evidence>
<keyword evidence="8 11" id="KW-1133">Transmembrane helix</keyword>
<dbReference type="Pfam" id="PF00201">
    <property type="entry name" value="UDPGT"/>
    <property type="match status" value="1"/>
</dbReference>
<evidence type="ECO:0000256" key="1">
    <source>
        <dbReference type="ARBA" id="ARBA00004167"/>
    </source>
</evidence>
<protein>
    <recommendedName>
        <fullName evidence="3">glucuronosyltransferase</fullName>
        <ecNumber evidence="3">2.4.1.17</ecNumber>
    </recommendedName>
</protein>
<evidence type="ECO:0000256" key="8">
    <source>
        <dbReference type="ARBA" id="ARBA00022989"/>
    </source>
</evidence>
<keyword evidence="7 12" id="KW-0732">Signal</keyword>
<dbReference type="CDD" id="cd03784">
    <property type="entry name" value="GT1_Gtf-like"/>
    <property type="match status" value="1"/>
</dbReference>
<dbReference type="PANTHER" id="PTHR48043:SF23">
    <property type="entry name" value="UDP-GLUCURONOSYLTRANSFERASE"/>
    <property type="match status" value="1"/>
</dbReference>
<dbReference type="SUPFAM" id="SSF53756">
    <property type="entry name" value="UDP-Glycosyltransferase/glycogen phosphorylase"/>
    <property type="match status" value="1"/>
</dbReference>
<dbReference type="EC" id="2.4.1.17" evidence="3"/>
<evidence type="ECO:0000256" key="11">
    <source>
        <dbReference type="SAM" id="Phobius"/>
    </source>
</evidence>
<comment type="subcellular location">
    <subcellularLocation>
        <location evidence="1">Membrane</location>
        <topology evidence="1">Single-pass membrane protein</topology>
    </subcellularLocation>
</comment>
<dbReference type="InterPro" id="IPR050271">
    <property type="entry name" value="UDP-glycosyltransferase"/>
</dbReference>
<keyword evidence="5" id="KW-0808">Transferase</keyword>
<dbReference type="AlphaFoldDB" id="A0A0N4ZLN0"/>
<dbReference type="Proteomes" id="UP000038045">
    <property type="component" value="Unplaced"/>
</dbReference>
<dbReference type="GO" id="GO:0015020">
    <property type="term" value="F:glucuronosyltransferase activity"/>
    <property type="evidence" value="ECO:0007669"/>
    <property type="project" value="UniProtKB-EC"/>
</dbReference>
<dbReference type="InterPro" id="IPR002213">
    <property type="entry name" value="UDP_glucos_trans"/>
</dbReference>
<evidence type="ECO:0000313" key="13">
    <source>
        <dbReference type="Proteomes" id="UP000038045"/>
    </source>
</evidence>
<feature type="chain" id="PRO_5005892018" description="glucuronosyltransferase" evidence="12">
    <location>
        <begin position="20"/>
        <end position="523"/>
    </location>
</feature>
<evidence type="ECO:0000256" key="10">
    <source>
        <dbReference type="ARBA" id="ARBA00047475"/>
    </source>
</evidence>
<evidence type="ECO:0000256" key="5">
    <source>
        <dbReference type="ARBA" id="ARBA00022679"/>
    </source>
</evidence>
<name>A0A0N4ZLN0_PARTI</name>
<proteinExistence type="inferred from homology"/>
<feature type="signal peptide" evidence="12">
    <location>
        <begin position="1"/>
        <end position="19"/>
    </location>
</feature>
<keyword evidence="13" id="KW-1185">Reference proteome</keyword>
<reference evidence="14" key="1">
    <citation type="submission" date="2017-02" db="UniProtKB">
        <authorList>
            <consortium name="WormBaseParasite"/>
        </authorList>
    </citation>
    <scope>IDENTIFICATION</scope>
</reference>
<evidence type="ECO:0000313" key="14">
    <source>
        <dbReference type="WBParaSite" id="PTRK_0000940400.1"/>
    </source>
</evidence>
<evidence type="ECO:0000256" key="4">
    <source>
        <dbReference type="ARBA" id="ARBA00022676"/>
    </source>
</evidence>
<evidence type="ECO:0000256" key="9">
    <source>
        <dbReference type="ARBA" id="ARBA00023136"/>
    </source>
</evidence>
<keyword evidence="6 11" id="KW-0812">Transmembrane</keyword>
<evidence type="ECO:0000256" key="2">
    <source>
        <dbReference type="ARBA" id="ARBA00009995"/>
    </source>
</evidence>
<accession>A0A0N4ZLN0</accession>
<evidence type="ECO:0000256" key="12">
    <source>
        <dbReference type="SAM" id="SignalP"/>
    </source>
</evidence>
<keyword evidence="4" id="KW-0328">Glycosyltransferase</keyword>
<evidence type="ECO:0000256" key="3">
    <source>
        <dbReference type="ARBA" id="ARBA00012544"/>
    </source>
</evidence>
<organism evidence="13 14">
    <name type="scientific">Parastrongyloides trichosuri</name>
    <name type="common">Possum-specific nematode worm</name>
    <dbReference type="NCBI Taxonomy" id="131310"/>
    <lineage>
        <taxon>Eukaryota</taxon>
        <taxon>Metazoa</taxon>
        <taxon>Ecdysozoa</taxon>
        <taxon>Nematoda</taxon>
        <taxon>Chromadorea</taxon>
        <taxon>Rhabditida</taxon>
        <taxon>Tylenchina</taxon>
        <taxon>Panagrolaimomorpha</taxon>
        <taxon>Strongyloidoidea</taxon>
        <taxon>Strongyloididae</taxon>
        <taxon>Parastrongyloides</taxon>
    </lineage>
</organism>
<keyword evidence="9 11" id="KW-0472">Membrane</keyword>